<dbReference type="PANTHER" id="PTHR36195">
    <property type="entry name" value="DOMAIN PROTEIN, PUTATIVE (AFU_ORTHOLOGUE AFUA_5G01990)-RELATED-RELATED"/>
    <property type="match status" value="1"/>
</dbReference>
<dbReference type="AlphaFoldDB" id="A0AA40DHV1"/>
<accession>A0AA40DHV1</accession>
<evidence type="ECO:0000313" key="2">
    <source>
        <dbReference type="EMBL" id="KAK0701392.1"/>
    </source>
</evidence>
<evidence type="ECO:0000313" key="3">
    <source>
        <dbReference type="Proteomes" id="UP001172159"/>
    </source>
</evidence>
<keyword evidence="3" id="KW-1185">Reference proteome</keyword>
<feature type="signal peptide" evidence="1">
    <location>
        <begin position="1"/>
        <end position="25"/>
    </location>
</feature>
<gene>
    <name evidence="2" type="ORF">B0T21DRAFT_397599</name>
</gene>
<dbReference type="EMBL" id="JAUKTV010000029">
    <property type="protein sequence ID" value="KAK0701392.1"/>
    <property type="molecule type" value="Genomic_DNA"/>
</dbReference>
<keyword evidence="1" id="KW-0732">Signal</keyword>
<feature type="chain" id="PRO_5041462422" description="Secreted protein" evidence="1">
    <location>
        <begin position="26"/>
        <end position="261"/>
    </location>
</feature>
<evidence type="ECO:0008006" key="4">
    <source>
        <dbReference type="Google" id="ProtNLM"/>
    </source>
</evidence>
<comment type="caution">
    <text evidence="2">The sequence shown here is derived from an EMBL/GenBank/DDBJ whole genome shotgun (WGS) entry which is preliminary data.</text>
</comment>
<dbReference type="PANTHER" id="PTHR36195:SF6">
    <property type="entry name" value="SECRETED THAUMATIN-LIKE PROTEIN CALA"/>
    <property type="match status" value="1"/>
</dbReference>
<reference evidence="2" key="1">
    <citation type="submission" date="2023-06" db="EMBL/GenBank/DDBJ databases">
        <title>Genome-scale phylogeny and comparative genomics of the fungal order Sordariales.</title>
        <authorList>
            <consortium name="Lawrence Berkeley National Laboratory"/>
            <person name="Hensen N."/>
            <person name="Bonometti L."/>
            <person name="Westerberg I."/>
            <person name="Brannstrom I.O."/>
            <person name="Guillou S."/>
            <person name="Cros-Aarteil S."/>
            <person name="Calhoun S."/>
            <person name="Haridas S."/>
            <person name="Kuo A."/>
            <person name="Mondo S."/>
            <person name="Pangilinan J."/>
            <person name="Riley R."/>
            <person name="Labutti K."/>
            <person name="Andreopoulos B."/>
            <person name="Lipzen A."/>
            <person name="Chen C."/>
            <person name="Yanf M."/>
            <person name="Daum C."/>
            <person name="Ng V."/>
            <person name="Clum A."/>
            <person name="Steindorff A."/>
            <person name="Ohm R."/>
            <person name="Martin F."/>
            <person name="Silar P."/>
            <person name="Natvig D."/>
            <person name="Lalanne C."/>
            <person name="Gautier V."/>
            <person name="Ament-Velasquez S.L."/>
            <person name="Kruys A."/>
            <person name="Hutchinson M.I."/>
            <person name="Powell A.J."/>
            <person name="Barry K."/>
            <person name="Miller A.N."/>
            <person name="Grigoriev I.V."/>
            <person name="Debuchy R."/>
            <person name="Gladieux P."/>
            <person name="Thoren M.H."/>
            <person name="Johannesson H."/>
        </authorList>
    </citation>
    <scope>NUCLEOTIDE SEQUENCE</scope>
    <source>
        <strain evidence="2">CBS 540.89</strain>
    </source>
</reference>
<name>A0AA40DHV1_9PEZI</name>
<organism evidence="2 3">
    <name type="scientific">Apiosordaria backusii</name>
    <dbReference type="NCBI Taxonomy" id="314023"/>
    <lineage>
        <taxon>Eukaryota</taxon>
        <taxon>Fungi</taxon>
        <taxon>Dikarya</taxon>
        <taxon>Ascomycota</taxon>
        <taxon>Pezizomycotina</taxon>
        <taxon>Sordariomycetes</taxon>
        <taxon>Sordariomycetidae</taxon>
        <taxon>Sordariales</taxon>
        <taxon>Lasiosphaeriaceae</taxon>
        <taxon>Apiosordaria</taxon>
    </lineage>
</organism>
<protein>
    <recommendedName>
        <fullName evidence="4">Secreted protein</fullName>
    </recommendedName>
</protein>
<dbReference type="Proteomes" id="UP001172159">
    <property type="component" value="Unassembled WGS sequence"/>
</dbReference>
<proteinExistence type="predicted"/>
<sequence>MQSLASLILAGLLLTLGLFPQSTSAADILQVHNHCNFPLYWWHSAIAEDPNACDRGVNGQCIGKGGEPFEAQPGQTYAYPWWKNDKGVSAKIRRGDKVPNKYQLQAPVFQFEYCHCTQGEPWDQGLWWDLSDIDGGGPGLYDSPFNDQNVYVQVTGAGSADPQYNTCRNLKCKKNERCENVYQEWDDPDARRCPLNTGEIHLHMCMSDAEFGSAPLKFRRDAIKIFGRGARVSKRQDKGKVTIEDLRKGCLGIHAALAKSP</sequence>
<evidence type="ECO:0000256" key="1">
    <source>
        <dbReference type="SAM" id="SignalP"/>
    </source>
</evidence>